<keyword evidence="1" id="KW-1133">Transmembrane helix</keyword>
<organism evidence="2 3">
    <name type="scientific">Rhodovibrio sodomensis</name>
    <dbReference type="NCBI Taxonomy" id="1088"/>
    <lineage>
        <taxon>Bacteria</taxon>
        <taxon>Pseudomonadati</taxon>
        <taxon>Pseudomonadota</taxon>
        <taxon>Alphaproteobacteria</taxon>
        <taxon>Rhodospirillales</taxon>
        <taxon>Rhodovibrionaceae</taxon>
        <taxon>Rhodovibrio</taxon>
    </lineage>
</organism>
<keyword evidence="1" id="KW-0812">Transmembrane</keyword>
<evidence type="ECO:0008006" key="4">
    <source>
        <dbReference type="Google" id="ProtNLM"/>
    </source>
</evidence>
<feature type="transmembrane region" description="Helical" evidence="1">
    <location>
        <begin position="201"/>
        <end position="223"/>
    </location>
</feature>
<keyword evidence="3" id="KW-1185">Reference proteome</keyword>
<gene>
    <name evidence="2" type="ORF">CKO28_14710</name>
</gene>
<feature type="transmembrane region" description="Helical" evidence="1">
    <location>
        <begin position="255"/>
        <end position="272"/>
    </location>
</feature>
<evidence type="ECO:0000313" key="3">
    <source>
        <dbReference type="Proteomes" id="UP001296873"/>
    </source>
</evidence>
<proteinExistence type="predicted"/>
<name>A0ABS1DFP2_9PROT</name>
<evidence type="ECO:0000313" key="2">
    <source>
        <dbReference type="EMBL" id="MBK1669286.1"/>
    </source>
</evidence>
<comment type="caution">
    <text evidence="2">The sequence shown here is derived from an EMBL/GenBank/DDBJ whole genome shotgun (WGS) entry which is preliminary data.</text>
</comment>
<dbReference type="Proteomes" id="UP001296873">
    <property type="component" value="Unassembled WGS sequence"/>
</dbReference>
<keyword evidence="1" id="KW-0472">Membrane</keyword>
<sequence length="343" mass="37775">MSPQEADELRSAWFAARAHWMLRQRLFSAAGWLDRRARFSDVHELTARWVRDAHEVQERREAGFDLPQDKTGMLLSVVFERAGLTIASTPTVIGLQEQCRQLEARAIEQLRTKTAPSRWARLRRSEELERFTGTTLDDLTRYIASMTFRNLEAAAEADEKLRKRAAASLAADLARLEPEARERIRQTAGLDSLAAEELQRAGALGALGFGVAGAINIGGFAVYTATTSAMAALSGAVGIGLPFGAFVLATSFVQFLAVWAAPISLGLMALGYRKLDQDMSRALLPPTVATTSLLAHRDAVPGHGVRDLAAHLEMRWREFSAADASRRKQIARAYPCFRLPEEA</sequence>
<reference evidence="2 3" key="1">
    <citation type="journal article" date="2020" name="Microorganisms">
        <title>Osmotic Adaptation and Compatible Solute Biosynthesis of Phototrophic Bacteria as Revealed from Genome Analyses.</title>
        <authorList>
            <person name="Imhoff J.F."/>
            <person name="Rahn T."/>
            <person name="Kunzel S."/>
            <person name="Keller A."/>
            <person name="Neulinger S.C."/>
        </authorList>
    </citation>
    <scope>NUCLEOTIDE SEQUENCE [LARGE SCALE GENOMIC DNA]</scope>
    <source>
        <strain evidence="2 3">DSM 9895</strain>
    </source>
</reference>
<protein>
    <recommendedName>
        <fullName evidence="4">DUF1269 domain-containing protein</fullName>
    </recommendedName>
</protein>
<dbReference type="EMBL" id="NRRL01000044">
    <property type="protein sequence ID" value="MBK1669286.1"/>
    <property type="molecule type" value="Genomic_DNA"/>
</dbReference>
<accession>A0ABS1DFP2</accession>
<feature type="transmembrane region" description="Helical" evidence="1">
    <location>
        <begin position="230"/>
        <end position="249"/>
    </location>
</feature>
<evidence type="ECO:0000256" key="1">
    <source>
        <dbReference type="SAM" id="Phobius"/>
    </source>
</evidence>